<dbReference type="RefSeq" id="WP_255923413.1">
    <property type="nucleotide sequence ID" value="NZ_JANFNG010000034.1"/>
</dbReference>
<reference evidence="2" key="1">
    <citation type="submission" date="2022-06" db="EMBL/GenBank/DDBJ databases">
        <title>Draft genome sequence of Streptomyces sp. RB6PN25 isolated from peat swamp forest in Thailand.</title>
        <authorList>
            <person name="Duangmal K."/>
            <person name="Klaysubun C."/>
        </authorList>
    </citation>
    <scope>NUCLEOTIDE SEQUENCE</scope>
    <source>
        <strain evidence="2">RB6PN25</strain>
    </source>
</reference>
<evidence type="ECO:0000259" key="1">
    <source>
        <dbReference type="Pfam" id="PF00149"/>
    </source>
</evidence>
<dbReference type="InterPro" id="IPR050535">
    <property type="entry name" value="DNA_Repair-Maintenance_Comp"/>
</dbReference>
<keyword evidence="3" id="KW-1185">Reference proteome</keyword>
<name>A0ABT1Q341_9ACTN</name>
<sequence>MKLLLFSDLHLDTPFRWARPQLARARRLALRQTLERIRDLAISEDVDALLCAGDLYEHDRVAADTGAFLCSVFGALHPRPVFLAPGNHDWYGPSSLYRQVDWPSNVHVFTEARLSPVELADGLTLWGAAHRAPANTDGFLDGFRVDRGGVNVALFHGSEQSELPYQESGKAPHAPFRAAQIREAGLDHALLGHFHLPKDAETHTYPGNPDPLEFGETGERGAVIVTVTSDGTVARTRQRVAHSEVHDVTVRLDGVEHTGQVRERVAAAVAAMTGIARVTLEGEVAPDINVRAEGLEGVAPHLEALVARLGAVRPAYDLAALAEEATVRGQFVRDVQAAAHLDEDTRRRVLITGLRAFDGRADELEVR</sequence>
<dbReference type="Gene3D" id="3.60.21.10">
    <property type="match status" value="1"/>
</dbReference>
<accession>A0ABT1Q341</accession>
<comment type="caution">
    <text evidence="2">The sequence shown here is derived from an EMBL/GenBank/DDBJ whole genome shotgun (WGS) entry which is preliminary data.</text>
</comment>
<protein>
    <submittedName>
        <fullName evidence="2">Metallophosphoesterase</fullName>
    </submittedName>
</protein>
<dbReference type="PANTHER" id="PTHR30337">
    <property type="entry name" value="COMPONENT OF ATP-DEPENDENT DSDNA EXONUCLEASE"/>
    <property type="match status" value="1"/>
</dbReference>
<evidence type="ECO:0000313" key="3">
    <source>
        <dbReference type="Proteomes" id="UP001057702"/>
    </source>
</evidence>
<dbReference type="Proteomes" id="UP001057702">
    <property type="component" value="Unassembled WGS sequence"/>
</dbReference>
<dbReference type="Pfam" id="PF00149">
    <property type="entry name" value="Metallophos"/>
    <property type="match status" value="1"/>
</dbReference>
<dbReference type="InterPro" id="IPR004843">
    <property type="entry name" value="Calcineurin-like_PHP"/>
</dbReference>
<evidence type="ECO:0000313" key="2">
    <source>
        <dbReference type="EMBL" id="MCQ4084348.1"/>
    </source>
</evidence>
<dbReference type="PANTHER" id="PTHR30337:SF7">
    <property type="entry name" value="PHOSPHOESTERASE"/>
    <property type="match status" value="1"/>
</dbReference>
<dbReference type="EMBL" id="JANFNG010000034">
    <property type="protein sequence ID" value="MCQ4084348.1"/>
    <property type="molecule type" value="Genomic_DNA"/>
</dbReference>
<proteinExistence type="predicted"/>
<organism evidence="2 3">
    <name type="scientific">Streptomyces humicola</name>
    <dbReference type="NCBI Taxonomy" id="2953240"/>
    <lineage>
        <taxon>Bacteria</taxon>
        <taxon>Bacillati</taxon>
        <taxon>Actinomycetota</taxon>
        <taxon>Actinomycetes</taxon>
        <taxon>Kitasatosporales</taxon>
        <taxon>Streptomycetaceae</taxon>
        <taxon>Streptomyces</taxon>
    </lineage>
</organism>
<dbReference type="SUPFAM" id="SSF56300">
    <property type="entry name" value="Metallo-dependent phosphatases"/>
    <property type="match status" value="1"/>
</dbReference>
<feature type="domain" description="Calcineurin-like phosphoesterase" evidence="1">
    <location>
        <begin position="1"/>
        <end position="196"/>
    </location>
</feature>
<dbReference type="InterPro" id="IPR029052">
    <property type="entry name" value="Metallo-depent_PP-like"/>
</dbReference>
<gene>
    <name evidence="2" type="ORF">NGB36_28145</name>
</gene>